<proteinExistence type="inferred from homology"/>
<reference evidence="3 4" key="1">
    <citation type="submission" date="2015-09" db="EMBL/GenBank/DDBJ databases">
        <title>Draft genome of the parasitic nematode Teladorsagia circumcincta isolate WARC Sus (inbred).</title>
        <authorList>
            <person name="Mitreva M."/>
        </authorList>
    </citation>
    <scope>NUCLEOTIDE SEQUENCE [LARGE SCALE GENOMIC DNA]</scope>
    <source>
        <strain evidence="3 4">S</strain>
    </source>
</reference>
<feature type="non-terminal residue" evidence="3">
    <location>
        <position position="93"/>
    </location>
</feature>
<name>A0A2G9UAV4_TELCI</name>
<dbReference type="PANTHER" id="PTHR23248:SF9">
    <property type="entry name" value="PHOSPHOLIPID SCRAMBLASE"/>
    <property type="match status" value="1"/>
</dbReference>
<evidence type="ECO:0000256" key="1">
    <source>
        <dbReference type="ARBA" id="ARBA00005350"/>
    </source>
</evidence>
<dbReference type="PANTHER" id="PTHR23248">
    <property type="entry name" value="PHOSPHOLIPID SCRAMBLASE-RELATED"/>
    <property type="match status" value="1"/>
</dbReference>
<accession>A0A2G9UAV4</accession>
<keyword evidence="2" id="KW-0106">Calcium</keyword>
<keyword evidence="2" id="KW-0449">Lipoprotein</keyword>
<dbReference type="AlphaFoldDB" id="A0A2G9UAV4"/>
<gene>
    <name evidence="3" type="ORF">TELCIR_10876</name>
</gene>
<organism evidence="3 4">
    <name type="scientific">Teladorsagia circumcincta</name>
    <name type="common">Brown stomach worm</name>
    <name type="synonym">Ostertagia circumcincta</name>
    <dbReference type="NCBI Taxonomy" id="45464"/>
    <lineage>
        <taxon>Eukaryota</taxon>
        <taxon>Metazoa</taxon>
        <taxon>Ecdysozoa</taxon>
        <taxon>Nematoda</taxon>
        <taxon>Chromadorea</taxon>
        <taxon>Rhabditida</taxon>
        <taxon>Rhabditina</taxon>
        <taxon>Rhabditomorpha</taxon>
        <taxon>Strongyloidea</taxon>
        <taxon>Trichostrongylidae</taxon>
        <taxon>Teladorsagia</taxon>
    </lineage>
</organism>
<keyword evidence="2" id="KW-0564">Palmitate</keyword>
<dbReference type="InterPro" id="IPR005552">
    <property type="entry name" value="Scramblase"/>
</dbReference>
<dbReference type="Pfam" id="PF03803">
    <property type="entry name" value="Scramblase"/>
    <property type="match status" value="1"/>
</dbReference>
<comment type="similarity">
    <text evidence="1 2">Belongs to the phospholipid scramblase family.</text>
</comment>
<comment type="function">
    <text evidence="2">May mediate accelerated ATP-independent bidirectional transbilayer migration of phospholipids upon binding calcium ions that results in a loss of phospholipid asymmetry in the plasma membrane.</text>
</comment>
<dbReference type="GO" id="GO:0005886">
    <property type="term" value="C:plasma membrane"/>
    <property type="evidence" value="ECO:0007669"/>
    <property type="project" value="TreeGrafter"/>
</dbReference>
<evidence type="ECO:0000256" key="2">
    <source>
        <dbReference type="RuleBase" id="RU363116"/>
    </source>
</evidence>
<evidence type="ECO:0000313" key="3">
    <source>
        <dbReference type="EMBL" id="PIO67377.1"/>
    </source>
</evidence>
<dbReference type="EMBL" id="KZ347633">
    <property type="protein sequence ID" value="PIO67377.1"/>
    <property type="molecule type" value="Genomic_DNA"/>
</dbReference>
<feature type="non-terminal residue" evidence="3">
    <location>
        <position position="1"/>
    </location>
</feature>
<dbReference type="Proteomes" id="UP000230423">
    <property type="component" value="Unassembled WGS sequence"/>
</dbReference>
<comment type="cofactor">
    <cofactor evidence="2">
        <name>Ca(2+)</name>
        <dbReference type="ChEBI" id="CHEBI:29108"/>
    </cofactor>
</comment>
<protein>
    <recommendedName>
        <fullName evidence="2">Phospholipid scramblase</fullName>
    </recommendedName>
</protein>
<keyword evidence="4" id="KW-1185">Reference proteome</keyword>
<dbReference type="OrthoDB" id="10041953at2759"/>
<sequence length="93" mass="10435">VYSNNNSEIGMITKLFGGTLKECLTDADTFQVTFPGDMSVNAKLIMMSASILIDDRQTEIGTDRIKITKKARMKKGTIGKCPYKYKEQERYGS</sequence>
<dbReference type="GO" id="GO:0017128">
    <property type="term" value="F:phospholipid scramblase activity"/>
    <property type="evidence" value="ECO:0007669"/>
    <property type="project" value="InterPro"/>
</dbReference>
<evidence type="ECO:0000313" key="4">
    <source>
        <dbReference type="Proteomes" id="UP000230423"/>
    </source>
</evidence>